<feature type="active site" evidence="9">
    <location>
        <position position="108"/>
    </location>
</feature>
<evidence type="ECO:0000256" key="7">
    <source>
        <dbReference type="ARBA" id="ARBA00022842"/>
    </source>
</evidence>
<keyword evidence="4 10" id="KW-0479">Metal-binding</keyword>
<keyword evidence="8" id="KW-0234">DNA repair</keyword>
<dbReference type="PANTHER" id="PTHR22748">
    <property type="entry name" value="AP ENDONUCLEASE"/>
    <property type="match status" value="1"/>
</dbReference>
<evidence type="ECO:0000313" key="14">
    <source>
        <dbReference type="Ensembl" id="ENSSAUP00010034424.1"/>
    </source>
</evidence>
<sequence length="406" mass="46426">MTQNGSNLNMNNSCNVMSWNVRGLNSPVKRTKCLEFLKRKEVSIALIQETHLKTNDVHRFQNRFYKLAILFSRKLGVKVEKSGNDGIGRLTYVCVTINNTKICLASVYGPNTHDPNFLRTISNSLLDFPGHQLIVGGDFNQVCDKNLDKSVNAISTPDSPRGINTFISELNVIDPWRLRNPLVQNYTFFSARHKTYSRIDYILTSASLNHCINSTDILPIVISDHAPVLYNFKFLPTHSKGTRRWRFNTTLLQNADFLKKLRNNLKILLEINLETAASPQILWETTKCFIRGEALSFASYLKAARRHRVTQLEDEIRTLESDLKQQFSEQNHSTLSALKFELNNLLKDKAEFIIHRTRLTYYDQSERSSKLLAARLKQNESFSTISAIQTSAGPVTYDQGEINNTF</sequence>
<dbReference type="GO" id="GO:0008311">
    <property type="term" value="F:double-stranded DNA 3'-5' DNA exonuclease activity"/>
    <property type="evidence" value="ECO:0007669"/>
    <property type="project" value="UniProtKB-EC"/>
</dbReference>
<reference evidence="14" key="1">
    <citation type="submission" date="2021-04" db="EMBL/GenBank/DDBJ databases">
        <authorList>
            <consortium name="Wellcome Sanger Institute Data Sharing"/>
        </authorList>
    </citation>
    <scope>NUCLEOTIDE SEQUENCE [LARGE SCALE GENOMIC DNA]</scope>
</reference>
<feature type="active site" description="Proton donor/acceptor" evidence="9">
    <location>
        <position position="138"/>
    </location>
</feature>
<proteinExistence type="inferred from homology"/>
<dbReference type="GO" id="GO:0046872">
    <property type="term" value="F:metal ion binding"/>
    <property type="evidence" value="ECO:0007669"/>
    <property type="project" value="UniProtKB-KW"/>
</dbReference>
<feature type="binding site" evidence="10">
    <location>
        <position position="225"/>
    </location>
    <ligand>
        <name>Mg(2+)</name>
        <dbReference type="ChEBI" id="CHEBI:18420"/>
        <label>1</label>
    </ligand>
</feature>
<evidence type="ECO:0000256" key="5">
    <source>
        <dbReference type="ARBA" id="ARBA00022763"/>
    </source>
</evidence>
<evidence type="ECO:0000256" key="9">
    <source>
        <dbReference type="PIRSR" id="PIRSR604808-1"/>
    </source>
</evidence>
<comment type="cofactor">
    <cofactor evidence="10">
        <name>Mg(2+)</name>
        <dbReference type="ChEBI" id="CHEBI:18420"/>
    </cofactor>
    <cofactor evidence="10">
        <name>Mn(2+)</name>
        <dbReference type="ChEBI" id="CHEBI:29035"/>
    </cofactor>
    <text evidence="10">Probably binds two magnesium or manganese ions per subunit.</text>
</comment>
<feature type="binding site" evidence="10">
    <location>
        <position position="224"/>
    </location>
    <ligand>
        <name>Mg(2+)</name>
        <dbReference type="ChEBI" id="CHEBI:18420"/>
        <label>1</label>
    </ligand>
</feature>
<keyword evidence="6" id="KW-0378">Hydrolase</keyword>
<reference evidence="14" key="2">
    <citation type="submission" date="2025-08" db="UniProtKB">
        <authorList>
            <consortium name="Ensembl"/>
        </authorList>
    </citation>
    <scope>IDENTIFICATION</scope>
</reference>
<reference evidence="14" key="3">
    <citation type="submission" date="2025-09" db="UniProtKB">
        <authorList>
            <consortium name="Ensembl"/>
        </authorList>
    </citation>
    <scope>IDENTIFICATION</scope>
</reference>
<dbReference type="GeneTree" id="ENSGT00950000183016"/>
<comment type="similarity">
    <text evidence="2">Belongs to the DNA repair enzymes AP/ExoA family.</text>
</comment>
<dbReference type="InterPro" id="IPR005135">
    <property type="entry name" value="Endo/exonuclease/phosphatase"/>
</dbReference>
<protein>
    <recommendedName>
        <fullName evidence="3">exodeoxyribonuclease III</fullName>
        <ecNumber evidence="3">3.1.11.2</ecNumber>
    </recommendedName>
</protein>
<evidence type="ECO:0000256" key="12">
    <source>
        <dbReference type="SAM" id="Coils"/>
    </source>
</evidence>
<accession>A0A671W6Z6</accession>
<comment type="catalytic activity">
    <reaction evidence="1">
        <text>Exonucleolytic cleavage in the 3'- to 5'-direction to yield nucleoside 5'-phosphates.</text>
        <dbReference type="EC" id="3.1.11.2"/>
    </reaction>
</comment>
<evidence type="ECO:0000313" key="15">
    <source>
        <dbReference type="Proteomes" id="UP000472265"/>
    </source>
</evidence>
<dbReference type="PANTHER" id="PTHR22748:SF26">
    <property type="entry name" value="ENDONUCLEASE_EXONUCLEASE_PHOSPHATASE DOMAIN-CONTAINING PROTEIN"/>
    <property type="match status" value="1"/>
</dbReference>
<dbReference type="GO" id="GO:0003906">
    <property type="term" value="F:DNA-(apurinic or apyrimidinic site) endonuclease activity"/>
    <property type="evidence" value="ECO:0007669"/>
    <property type="project" value="TreeGrafter"/>
</dbReference>
<evidence type="ECO:0000256" key="2">
    <source>
        <dbReference type="ARBA" id="ARBA00007092"/>
    </source>
</evidence>
<dbReference type="CDD" id="cd09076">
    <property type="entry name" value="L1-EN"/>
    <property type="match status" value="1"/>
</dbReference>
<dbReference type="AlphaFoldDB" id="A0A671W6Z6"/>
<dbReference type="InterPro" id="IPR036691">
    <property type="entry name" value="Endo/exonu/phosph_ase_sf"/>
</dbReference>
<dbReference type="GO" id="GO:0005634">
    <property type="term" value="C:nucleus"/>
    <property type="evidence" value="ECO:0007669"/>
    <property type="project" value="TreeGrafter"/>
</dbReference>
<evidence type="ECO:0000256" key="11">
    <source>
        <dbReference type="PIRSR" id="PIRSR604808-3"/>
    </source>
</evidence>
<dbReference type="Gene3D" id="3.60.10.10">
    <property type="entry name" value="Endonuclease/exonuclease/phosphatase"/>
    <property type="match status" value="1"/>
</dbReference>
<evidence type="ECO:0000256" key="1">
    <source>
        <dbReference type="ARBA" id="ARBA00000493"/>
    </source>
</evidence>
<dbReference type="InterPro" id="IPR004808">
    <property type="entry name" value="AP_endonuc_1"/>
</dbReference>
<feature type="domain" description="Endonuclease/exonuclease/phosphatase" evidence="13">
    <location>
        <begin position="17"/>
        <end position="225"/>
    </location>
</feature>
<feature type="site" description="Transition state stabilizer" evidence="11">
    <location>
        <position position="140"/>
    </location>
</feature>
<dbReference type="GO" id="GO:0006284">
    <property type="term" value="P:base-excision repair"/>
    <property type="evidence" value="ECO:0007669"/>
    <property type="project" value="TreeGrafter"/>
</dbReference>
<organism evidence="14 15">
    <name type="scientific">Sparus aurata</name>
    <name type="common">Gilthead sea bream</name>
    <dbReference type="NCBI Taxonomy" id="8175"/>
    <lineage>
        <taxon>Eukaryota</taxon>
        <taxon>Metazoa</taxon>
        <taxon>Chordata</taxon>
        <taxon>Craniata</taxon>
        <taxon>Vertebrata</taxon>
        <taxon>Euteleostomi</taxon>
        <taxon>Actinopterygii</taxon>
        <taxon>Neopterygii</taxon>
        <taxon>Teleostei</taxon>
        <taxon>Neoteleostei</taxon>
        <taxon>Acanthomorphata</taxon>
        <taxon>Eupercaria</taxon>
        <taxon>Spariformes</taxon>
        <taxon>Sparidae</taxon>
        <taxon>Sparus</taxon>
    </lineage>
</organism>
<keyword evidence="7 10" id="KW-0460">Magnesium</keyword>
<keyword evidence="5" id="KW-0227">DNA damage</keyword>
<feature type="site" description="Interaction with DNA substrate" evidence="11">
    <location>
        <position position="225"/>
    </location>
</feature>
<feature type="binding site" evidence="10">
    <location>
        <position position="140"/>
    </location>
    <ligand>
        <name>Mg(2+)</name>
        <dbReference type="ChEBI" id="CHEBI:18420"/>
        <label>1</label>
    </ligand>
</feature>
<evidence type="ECO:0000259" key="13">
    <source>
        <dbReference type="Pfam" id="PF03372"/>
    </source>
</evidence>
<feature type="binding site" evidence="10">
    <location>
        <position position="138"/>
    </location>
    <ligand>
        <name>Mg(2+)</name>
        <dbReference type="ChEBI" id="CHEBI:18420"/>
        <label>1</label>
    </ligand>
</feature>
<dbReference type="OMA" id="WDAMKAY"/>
<evidence type="ECO:0000256" key="3">
    <source>
        <dbReference type="ARBA" id="ARBA00012115"/>
    </source>
</evidence>
<evidence type="ECO:0000256" key="4">
    <source>
        <dbReference type="ARBA" id="ARBA00022723"/>
    </source>
</evidence>
<feature type="binding site" evidence="10">
    <location>
        <position position="49"/>
    </location>
    <ligand>
        <name>Mg(2+)</name>
        <dbReference type="ChEBI" id="CHEBI:18420"/>
        <label>1</label>
    </ligand>
</feature>
<feature type="site" description="Important for catalytic activity" evidence="11">
    <location>
        <position position="200"/>
    </location>
</feature>
<name>A0A671W6Z6_SPAAU</name>
<dbReference type="Proteomes" id="UP000472265">
    <property type="component" value="Chromosome 19"/>
</dbReference>
<evidence type="ECO:0000256" key="8">
    <source>
        <dbReference type="ARBA" id="ARBA00023204"/>
    </source>
</evidence>
<feature type="binding site" evidence="10">
    <location>
        <position position="20"/>
    </location>
    <ligand>
        <name>Mg(2+)</name>
        <dbReference type="ChEBI" id="CHEBI:18420"/>
        <label>1</label>
    </ligand>
</feature>
<dbReference type="Ensembl" id="ENSSAUT00010036262.1">
    <property type="protein sequence ID" value="ENSSAUP00010034424.1"/>
    <property type="gene ID" value="ENSSAUG00010014582.1"/>
</dbReference>
<keyword evidence="10" id="KW-0464">Manganese</keyword>
<evidence type="ECO:0000256" key="10">
    <source>
        <dbReference type="PIRSR" id="PIRSR604808-2"/>
    </source>
</evidence>
<dbReference type="Pfam" id="PF03372">
    <property type="entry name" value="Exo_endo_phos"/>
    <property type="match status" value="1"/>
</dbReference>
<keyword evidence="15" id="KW-1185">Reference proteome</keyword>
<evidence type="ECO:0000256" key="6">
    <source>
        <dbReference type="ARBA" id="ARBA00022801"/>
    </source>
</evidence>
<feature type="active site" description="Proton acceptor" evidence="9">
    <location>
        <position position="225"/>
    </location>
</feature>
<dbReference type="InParanoid" id="A0A671W6Z6"/>
<keyword evidence="12" id="KW-0175">Coiled coil</keyword>
<dbReference type="GO" id="GO:0008081">
    <property type="term" value="F:phosphoric diester hydrolase activity"/>
    <property type="evidence" value="ECO:0007669"/>
    <property type="project" value="TreeGrafter"/>
</dbReference>
<feature type="coiled-coil region" evidence="12">
    <location>
        <begin position="302"/>
        <end position="329"/>
    </location>
</feature>
<dbReference type="EC" id="3.1.11.2" evidence="3"/>
<dbReference type="SUPFAM" id="SSF56219">
    <property type="entry name" value="DNase I-like"/>
    <property type="match status" value="1"/>
</dbReference>